<evidence type="ECO:0008006" key="3">
    <source>
        <dbReference type="Google" id="ProtNLM"/>
    </source>
</evidence>
<keyword evidence="1" id="KW-1133">Transmembrane helix</keyword>
<comment type="caution">
    <text evidence="2">The sequence shown here is derived from an EMBL/GenBank/DDBJ whole genome shotgun (WGS) entry which is preliminary data.</text>
</comment>
<accession>A0A7C5RUQ6</accession>
<feature type="transmembrane region" description="Helical" evidence="1">
    <location>
        <begin position="44"/>
        <end position="65"/>
    </location>
</feature>
<protein>
    <recommendedName>
        <fullName evidence="3">Transmembrane protein</fullName>
    </recommendedName>
</protein>
<gene>
    <name evidence="2" type="ORF">ENM21_04855</name>
</gene>
<dbReference type="AlphaFoldDB" id="A0A7C5RUQ6"/>
<keyword evidence="1" id="KW-0472">Membrane</keyword>
<feature type="transmembrane region" description="Helical" evidence="1">
    <location>
        <begin position="113"/>
        <end position="132"/>
    </location>
</feature>
<dbReference type="EMBL" id="DRWX01000230">
    <property type="protein sequence ID" value="HHM96525.1"/>
    <property type="molecule type" value="Genomic_DNA"/>
</dbReference>
<keyword evidence="1" id="KW-0812">Transmembrane</keyword>
<feature type="transmembrane region" description="Helical" evidence="1">
    <location>
        <begin position="12"/>
        <end position="32"/>
    </location>
</feature>
<evidence type="ECO:0000256" key="1">
    <source>
        <dbReference type="SAM" id="Phobius"/>
    </source>
</evidence>
<proteinExistence type="predicted"/>
<evidence type="ECO:0000313" key="2">
    <source>
        <dbReference type="EMBL" id="HHM96525.1"/>
    </source>
</evidence>
<feature type="transmembrane region" description="Helical" evidence="1">
    <location>
        <begin position="72"/>
        <end position="93"/>
    </location>
</feature>
<organism evidence="2">
    <name type="scientific">Thermomicrobium roseum</name>
    <dbReference type="NCBI Taxonomy" id="500"/>
    <lineage>
        <taxon>Bacteria</taxon>
        <taxon>Pseudomonadati</taxon>
        <taxon>Thermomicrobiota</taxon>
        <taxon>Thermomicrobia</taxon>
        <taxon>Thermomicrobiales</taxon>
        <taxon>Thermomicrobiaceae</taxon>
        <taxon>Thermomicrobium</taxon>
    </lineage>
</organism>
<sequence>MALRVAQRLTALITLGWACWLAAWCGWLLTAPSWIRPTAAWPEWLVALVSGLLSLLASTNAFLLWQGTSLSVLSLLAVGLAALGMSGPVSLWLWRFAWSSDLLWLGPLPPVGLPPGTTELALLFGTLALLFARRMPTERTK</sequence>
<name>A0A7C5RUQ6_THERO</name>
<reference evidence="2" key="1">
    <citation type="journal article" date="2020" name="mSystems">
        <title>Genome- and Community-Level Interaction Insights into Carbon Utilization and Element Cycling Functions of Hydrothermarchaeota in Hydrothermal Sediment.</title>
        <authorList>
            <person name="Zhou Z."/>
            <person name="Liu Y."/>
            <person name="Xu W."/>
            <person name="Pan J."/>
            <person name="Luo Z.H."/>
            <person name="Li M."/>
        </authorList>
    </citation>
    <scope>NUCLEOTIDE SEQUENCE [LARGE SCALE GENOMIC DNA]</scope>
    <source>
        <strain evidence="2">SpSt-1065</strain>
    </source>
</reference>